<evidence type="ECO:0000313" key="12">
    <source>
        <dbReference type="EMBL" id="ECY9781571.1"/>
    </source>
</evidence>
<dbReference type="KEGG" id="lmok:CQ02_13505"/>
<evidence type="ECO:0000313" key="15">
    <source>
        <dbReference type="EMBL" id="RKA09627.1"/>
    </source>
</evidence>
<evidence type="ECO:0000313" key="17">
    <source>
        <dbReference type="Proteomes" id="UP000358545"/>
    </source>
</evidence>
<organism evidence="5 17">
    <name type="scientific">Listeria monocytogenes</name>
    <dbReference type="NCBI Taxonomy" id="1639"/>
    <lineage>
        <taxon>Bacteria</taxon>
        <taxon>Bacillati</taxon>
        <taxon>Bacillota</taxon>
        <taxon>Bacilli</taxon>
        <taxon>Bacillales</taxon>
        <taxon>Listeriaceae</taxon>
        <taxon>Listeria</taxon>
    </lineage>
</organism>
<evidence type="ECO:0000313" key="4">
    <source>
        <dbReference type="EMBL" id="EAE4941643.1"/>
    </source>
</evidence>
<dbReference type="Proteomes" id="UP000546397">
    <property type="component" value="Unassembled WGS sequence"/>
</dbReference>
<keyword evidence="1" id="KW-0472">Membrane</keyword>
<comment type="caution">
    <text evidence="5">The sequence shown here is derived from an EMBL/GenBank/DDBJ whole genome shotgun (WGS) entry which is preliminary data.</text>
</comment>
<feature type="transmembrane region" description="Helical" evidence="1">
    <location>
        <begin position="106"/>
        <end position="137"/>
    </location>
</feature>
<evidence type="ECO:0000313" key="2">
    <source>
        <dbReference type="EMBL" id="EAC5550378.1"/>
    </source>
</evidence>
<evidence type="ECO:0000313" key="21">
    <source>
        <dbReference type="Proteomes" id="UP000527632"/>
    </source>
</evidence>
<evidence type="ECO:0000313" key="22">
    <source>
        <dbReference type="Proteomes" id="UP000528151"/>
    </source>
</evidence>
<gene>
    <name evidence="5" type="ORF">A8L61_04620</name>
    <name evidence="7" type="ORF">AB917_00340</name>
    <name evidence="3" type="ORF">ART25_08420</name>
    <name evidence="2" type="ORF">ARY78_08050</name>
    <name evidence="6" type="ORF">CA369_00335</name>
    <name evidence="9" type="ORF">D4920_05675</name>
    <name evidence="8" type="ORF">D4B11_04045</name>
    <name evidence="10" type="ORF">D5N24_05020</name>
    <name evidence="15" type="ORF">DYZ80_01271</name>
    <name evidence="4" type="ORF">E1W56_06250</name>
    <name evidence="11" type="ORF">E5F58_10870</name>
    <name evidence="12" type="ORF">F6515_01050</name>
    <name evidence="13" type="ORF">GI949_00345</name>
    <name evidence="14" type="ORF">HQN34_001517</name>
</gene>
<dbReference type="EMBL" id="AABDGJ010000001">
    <property type="protein sequence ID" value="EAG6989042.1"/>
    <property type="molecule type" value="Genomic_DNA"/>
</dbReference>
<dbReference type="Proteomes" id="UP000530452">
    <property type="component" value="Unassembled WGS sequence"/>
</dbReference>
<evidence type="ECO:0000313" key="13">
    <source>
        <dbReference type="EMBL" id="HAC1753420.1"/>
    </source>
</evidence>
<dbReference type="Proteomes" id="UP000272537">
    <property type="component" value="Unassembled WGS sequence"/>
</dbReference>
<feature type="transmembrane region" description="Helical" evidence="1">
    <location>
        <begin position="157"/>
        <end position="175"/>
    </location>
</feature>
<keyword evidence="1" id="KW-1133">Transmembrane helix</keyword>
<dbReference type="Proteomes" id="UP000843775">
    <property type="component" value="Unassembled WGS sequence"/>
</dbReference>
<evidence type="ECO:0008006" key="29">
    <source>
        <dbReference type="Google" id="ProtNLM"/>
    </source>
</evidence>
<reference evidence="13" key="7">
    <citation type="submission" date="2019-11" db="EMBL/GenBank/DDBJ databases">
        <authorList>
            <consortium name="NCBI Pathogen Detection Project"/>
        </authorList>
    </citation>
    <scope>NUCLEOTIDE SEQUENCE</scope>
    <source>
        <strain evidence="14">2017-325981-023-01</strain>
        <strain evidence="13">DMG1500109</strain>
    </source>
</reference>
<evidence type="ECO:0000313" key="27">
    <source>
        <dbReference type="Proteomes" id="UP000843503"/>
    </source>
</evidence>
<evidence type="ECO:0000313" key="14">
    <source>
        <dbReference type="EMBL" id="HAJ9593317.1"/>
    </source>
</evidence>
<dbReference type="AlphaFoldDB" id="A0A0B8R0W5"/>
<dbReference type="Proteomes" id="UP000527632">
    <property type="component" value="Unassembled WGS sequence"/>
</dbReference>
<dbReference type="Proteomes" id="UP000489121">
    <property type="component" value="Unassembled WGS sequence"/>
</dbReference>
<evidence type="ECO:0000313" key="5">
    <source>
        <dbReference type="EMBL" id="EAG0866563.1"/>
    </source>
</evidence>
<evidence type="ECO:0000313" key="24">
    <source>
        <dbReference type="Proteomes" id="UP000533021"/>
    </source>
</evidence>
<dbReference type="EMBL" id="AAAIXK010000004">
    <property type="protein sequence ID" value="EAC5550378.1"/>
    <property type="molecule type" value="Genomic_DNA"/>
</dbReference>
<proteinExistence type="predicted"/>
<evidence type="ECO:0000313" key="26">
    <source>
        <dbReference type="Proteomes" id="UP000548278"/>
    </source>
</evidence>
<reference evidence="23 24" key="6">
    <citation type="submission" date="2019-04" db="EMBL/GenBank/DDBJ databases">
        <authorList>
            <person name="Ashton P.M."/>
            <person name="Dallman T."/>
            <person name="Nair S."/>
            <person name="De Pinna E."/>
            <person name="Peters T."/>
            <person name="Grant K."/>
        </authorList>
    </citation>
    <scope>NUCLEOTIDE SEQUENCE [LARGE SCALE GENOMIC DNA]</scope>
    <source>
        <strain evidence="9 24">282333</strain>
        <strain evidence="10 23">282352</strain>
        <strain evidence="8 25">289003</strain>
        <strain evidence="4">RL15000286</strain>
    </source>
</reference>
<feature type="transmembrane region" description="Helical" evidence="1">
    <location>
        <begin position="219"/>
        <end position="240"/>
    </location>
</feature>
<dbReference type="EMBL" id="AAASLB010000003">
    <property type="protein sequence ID" value="EAE4941643.1"/>
    <property type="molecule type" value="Genomic_DNA"/>
</dbReference>
<evidence type="ECO:0000256" key="1">
    <source>
        <dbReference type="SAM" id="Phobius"/>
    </source>
</evidence>
<dbReference type="Proteomes" id="UP000528151">
    <property type="component" value="Unassembled WGS sequence"/>
</dbReference>
<evidence type="ECO:0000313" key="9">
    <source>
        <dbReference type="EMBL" id="EAH2281553.1"/>
    </source>
</evidence>
<dbReference type="Proteomes" id="UP000533021">
    <property type="component" value="Unassembled WGS sequence"/>
</dbReference>
<dbReference type="EMBL" id="AALGDA010000002">
    <property type="protein sequence ID" value="ECY9781571.1"/>
    <property type="molecule type" value="Genomic_DNA"/>
</dbReference>
<evidence type="ECO:0000313" key="28">
    <source>
        <dbReference type="Proteomes" id="UP000843775"/>
    </source>
</evidence>
<dbReference type="EMBL" id="AABGUK010000004">
    <property type="protein sequence ID" value="EAH4242486.1"/>
    <property type="molecule type" value="Genomic_DNA"/>
</dbReference>
<protein>
    <recommendedName>
        <fullName evidence="29">ABC transporter permease</fullName>
    </recommendedName>
</protein>
<reference evidence="15 16" key="1">
    <citation type="journal article" date="2018" name="BMC Genomics">
        <title>Genes significantly associated with lineage II food isolates of Listeria monocytogenes.</title>
        <authorList>
            <person name="Pirone-Davies C."/>
            <person name="Chen Y."/>
            <person name="Pightling A."/>
            <person name="Ryan G."/>
            <person name="Wang Y."/>
            <person name="Yao K."/>
            <person name="Hoffmann M."/>
            <person name="Allard M.W."/>
        </authorList>
    </citation>
    <scope>NUCLEOTIDE SEQUENCE [LARGE SCALE GENOMIC DNA]</scope>
    <source>
        <strain evidence="15 16">PNUSAL000550</strain>
    </source>
</reference>
<evidence type="ECO:0000313" key="6">
    <source>
        <dbReference type="EMBL" id="EAG4460723.1"/>
    </source>
</evidence>
<dbReference type="RefSeq" id="WP_003730777.1">
    <property type="nucleotide sequence ID" value="NC_021825.2"/>
</dbReference>
<reference evidence="5 17" key="3">
    <citation type="submission" date="2018-06" db="EMBL/GenBank/DDBJ databases">
        <authorList>
            <consortium name="PulseNet: The National Subtyping Network for Foodborne Disease Surveillance"/>
            <person name="Tarr C.L."/>
            <person name="Trees E."/>
            <person name="Katz L.S."/>
            <person name="Carleton-Romer H.A."/>
            <person name="Stroika S."/>
            <person name="Kucerova Z."/>
            <person name="Roache K.F."/>
            <person name="Sabol A.L."/>
            <person name="Besser J."/>
            <person name="Gerner-Smidt P."/>
        </authorList>
    </citation>
    <scope>NUCLEOTIDE SEQUENCE [LARGE SCALE GENOMIC DNA]</scope>
    <source>
        <strain evidence="5 17">PNUSAL002180</strain>
        <strain evidence="12 20">PNUSAL005692</strain>
    </source>
</reference>
<dbReference type="EMBL" id="DABJAN010000003">
    <property type="protein sequence ID" value="HAJ9593317.1"/>
    <property type="molecule type" value="Genomic_DNA"/>
</dbReference>
<evidence type="ECO:0000313" key="11">
    <source>
        <dbReference type="EMBL" id="EAH4242486.1"/>
    </source>
</evidence>
<dbReference type="EMBL" id="AABEMN010000004">
    <property type="protein sequence ID" value="EAG9518930.1"/>
    <property type="molecule type" value="Genomic_DNA"/>
</dbReference>
<dbReference type="Proteomes" id="UP000365297">
    <property type="component" value="Unassembled WGS sequence"/>
</dbReference>
<dbReference type="EMBL" id="AABBZO010000001">
    <property type="protein sequence ID" value="EAG4460723.1"/>
    <property type="molecule type" value="Genomic_DNA"/>
</dbReference>
<evidence type="ECO:0000313" key="19">
    <source>
        <dbReference type="Proteomes" id="UP000379076"/>
    </source>
</evidence>
<feature type="transmembrane region" description="Helical" evidence="1">
    <location>
        <begin position="182"/>
        <end position="204"/>
    </location>
</feature>
<sequence length="249" mass="28590">MWLFFKRDILWFLQGNKWKIIGLGMLLILAILINVVNAKNASGTIADVFLSFLKQDNGAENPLTSSLNWIIIQSLPVFLFGSYFYKELFALEEFITIRFNNRMLPFLSKILLIITLMLIYYFVIIGLVVFISFLFGIRFDVQPTLLFIDLNMPLYEMGLHFFVGGLALIMLQLLLSIIIKPFYAITVVLIIIVTNCFITNFWIIGSVSNVAGFAEANNWLLLSIQLVYIILVMLIGGNIYRKTDLYKLN</sequence>
<dbReference type="EMBL" id="AABFVG010000003">
    <property type="protein sequence ID" value="EAH2281553.1"/>
    <property type="molecule type" value="Genomic_DNA"/>
</dbReference>
<evidence type="ECO:0000313" key="3">
    <source>
        <dbReference type="EMBL" id="EAE1338926.1"/>
    </source>
</evidence>
<dbReference type="Proteomes" id="UP000379076">
    <property type="component" value="Unassembled WGS sequence"/>
</dbReference>
<dbReference type="EMBL" id="AAAQQZ010000004">
    <property type="protein sequence ID" value="EAE1338926.1"/>
    <property type="molecule type" value="Genomic_DNA"/>
</dbReference>
<evidence type="ECO:0000313" key="16">
    <source>
        <dbReference type="Proteomes" id="UP000272537"/>
    </source>
</evidence>
<dbReference type="EMBL" id="AABGHY010000003">
    <property type="protein sequence ID" value="EAH3293750.1"/>
    <property type="molecule type" value="Genomic_DNA"/>
</dbReference>
<dbReference type="Proteomes" id="UP000548278">
    <property type="component" value="Unassembled WGS sequence"/>
</dbReference>
<accession>A0A0B8R0W5</accession>
<evidence type="ECO:0000313" key="10">
    <source>
        <dbReference type="EMBL" id="EAH3293750.1"/>
    </source>
</evidence>
<evidence type="ECO:0000313" key="8">
    <source>
        <dbReference type="EMBL" id="EAG9518930.1"/>
    </source>
</evidence>
<evidence type="ECO:0000313" key="7">
    <source>
        <dbReference type="EMBL" id="EAG6989042.1"/>
    </source>
</evidence>
<evidence type="ECO:0000313" key="20">
    <source>
        <dbReference type="Proteomes" id="UP000489121"/>
    </source>
</evidence>
<dbReference type="EMBL" id="DAAJZA010000001">
    <property type="protein sequence ID" value="HAC1753420.1"/>
    <property type="molecule type" value="Genomic_DNA"/>
</dbReference>
<reference evidence="18 19" key="4">
    <citation type="submission" date="2018-06" db="EMBL/GenBank/DDBJ databases">
        <authorList>
            <consortium name="GenomeTrakr: Next Generation Sequencing Network for Food Pathogen Tracability"/>
        </authorList>
    </citation>
    <scope>NUCLEOTIDE SEQUENCE [LARGE SCALE GENOMIC DNA]</scope>
    <source>
        <strain evidence="6 22">CFSAN063727</strain>
        <strain evidence="3 19">FDA00006494</strain>
        <strain evidence="2 18">FDA00007096</strain>
        <strain evidence="11 21">LS1344</strain>
    </source>
</reference>
<dbReference type="Proteomes" id="UP000843503">
    <property type="component" value="Unassembled WGS sequence"/>
</dbReference>
<dbReference type="EMBL" id="AABAGT010000005">
    <property type="protein sequence ID" value="EAG0866563.1"/>
    <property type="molecule type" value="Genomic_DNA"/>
</dbReference>
<name>A0A0B8R0W5_LISMN</name>
<evidence type="ECO:0000313" key="25">
    <source>
        <dbReference type="Proteomes" id="UP000546397"/>
    </source>
</evidence>
<dbReference type="EMBL" id="QXLS01000002">
    <property type="protein sequence ID" value="RKA09627.1"/>
    <property type="molecule type" value="Genomic_DNA"/>
</dbReference>
<dbReference type="OMA" id="ILSIHIM"/>
<dbReference type="Proteomes" id="UP000393182">
    <property type="component" value="Unassembled WGS sequence"/>
</dbReference>
<keyword evidence="1" id="KW-0812">Transmembrane</keyword>
<reference evidence="7 26" key="5">
    <citation type="submission" date="2019-04" db="EMBL/GenBank/DDBJ databases">
        <authorList>
            <consortium name="GenomeTrakr network: Whole genome sequencing for foodborne pathogen traceback"/>
        </authorList>
    </citation>
    <scope>NUCLEOTIDE SEQUENCE [LARGE SCALE GENOMIC DNA]</scope>
    <source>
        <strain evidence="7 26">CFSAN004300</strain>
    </source>
</reference>
<dbReference type="Proteomes" id="UP000358545">
    <property type="component" value="Unassembled WGS sequence"/>
</dbReference>
<feature type="transmembrane region" description="Helical" evidence="1">
    <location>
        <begin position="66"/>
        <end position="85"/>
    </location>
</feature>
<evidence type="ECO:0000313" key="18">
    <source>
        <dbReference type="Proteomes" id="UP000365297"/>
    </source>
</evidence>
<evidence type="ECO:0000313" key="23">
    <source>
        <dbReference type="Proteomes" id="UP000530452"/>
    </source>
</evidence>
<reference evidence="27 28" key="2">
    <citation type="journal article" date="2018" name="Genome Biol.">
        <title>SKESA: strategic k-mer extension for scrupulous assemblies.</title>
        <authorList>
            <person name="Souvorov A."/>
            <person name="Agarwala R."/>
            <person name="Lipman D.J."/>
        </authorList>
    </citation>
    <scope>NUCLEOTIDE SEQUENCE [LARGE SCALE GENOMIC DNA]</scope>
    <source>
        <strain evidence="14">2017-325981-023-01</strain>
        <strain evidence="13 28">DMG1500109</strain>
    </source>
</reference>